<dbReference type="InterPro" id="IPR008914">
    <property type="entry name" value="PEBP"/>
</dbReference>
<keyword evidence="1" id="KW-0732">Signal</keyword>
<proteinExistence type="predicted"/>
<dbReference type="CDD" id="cd00865">
    <property type="entry name" value="PEBP_bact_arch"/>
    <property type="match status" value="1"/>
</dbReference>
<name>A0A095UEB1_9GAMM</name>
<comment type="caution">
    <text evidence="2">The sequence shown here is derived from an EMBL/GenBank/DDBJ whole genome shotgun (WGS) entry which is preliminary data.</text>
</comment>
<dbReference type="PANTHER" id="PTHR30289">
    <property type="entry name" value="UNCHARACTERIZED PROTEIN YBCL-RELATED"/>
    <property type="match status" value="1"/>
</dbReference>
<dbReference type="RefSeq" id="WP_038020447.1">
    <property type="nucleotide sequence ID" value="NZ_JPKR02000003.1"/>
</dbReference>
<dbReference type="eggNOG" id="COG1881">
    <property type="taxonomic scope" value="Bacteria"/>
</dbReference>
<dbReference type="InterPro" id="IPR036610">
    <property type="entry name" value="PEBP-like_sf"/>
</dbReference>
<dbReference type="AlphaFoldDB" id="A0A095UEB1"/>
<evidence type="ECO:0000313" key="3">
    <source>
        <dbReference type="Proteomes" id="UP000029577"/>
    </source>
</evidence>
<gene>
    <name evidence="2" type="ORF">HA49_11165</name>
</gene>
<dbReference type="InterPro" id="IPR005247">
    <property type="entry name" value="YbhB_YbcL/LppC-like"/>
</dbReference>
<organism evidence="2 3">
    <name type="scientific">Tatumella morbirosei</name>
    <dbReference type="NCBI Taxonomy" id="642227"/>
    <lineage>
        <taxon>Bacteria</taxon>
        <taxon>Pseudomonadati</taxon>
        <taxon>Pseudomonadota</taxon>
        <taxon>Gammaproteobacteria</taxon>
        <taxon>Enterobacterales</taxon>
        <taxon>Erwiniaceae</taxon>
        <taxon>Tatumella</taxon>
    </lineage>
</organism>
<dbReference type="OrthoDB" id="9797506at2"/>
<dbReference type="Pfam" id="PF01161">
    <property type="entry name" value="PBP"/>
    <property type="match status" value="1"/>
</dbReference>
<dbReference type="STRING" id="642227.HA49_11165"/>
<reference evidence="2" key="1">
    <citation type="submission" date="2014-12" db="EMBL/GenBank/DDBJ databases">
        <title>The draft genome of the Tatumella morbirosei type strain, LMG23360T isolated from pineapple rot.</title>
        <authorList>
            <person name="Smits T.H."/>
            <person name="Palmer M."/>
            <person name="Venter S.N."/>
            <person name="Duffy B."/>
            <person name="Steenkamp E.T."/>
            <person name="Chan W.Y."/>
            <person name="Coutinho T.A."/>
            <person name="Coetzee M.P."/>
            <person name="De Maayer P."/>
        </authorList>
    </citation>
    <scope>NUCLEOTIDE SEQUENCE [LARGE SCALE GENOMIC DNA]</scope>
    <source>
        <strain evidence="2">LMG 23360</strain>
    </source>
</reference>
<dbReference type="EMBL" id="JPKR02000003">
    <property type="protein sequence ID" value="KGD72783.1"/>
    <property type="molecule type" value="Genomic_DNA"/>
</dbReference>
<evidence type="ECO:0000313" key="2">
    <source>
        <dbReference type="EMBL" id="KGD72783.1"/>
    </source>
</evidence>
<dbReference type="Proteomes" id="UP000029577">
    <property type="component" value="Unassembled WGS sequence"/>
</dbReference>
<dbReference type="PANTHER" id="PTHR30289:SF1">
    <property type="entry name" value="PEBP (PHOSPHATIDYLETHANOLAMINE-BINDING PROTEIN) FAMILY PROTEIN"/>
    <property type="match status" value="1"/>
</dbReference>
<dbReference type="Gene3D" id="3.90.280.10">
    <property type="entry name" value="PEBP-like"/>
    <property type="match status" value="1"/>
</dbReference>
<dbReference type="NCBIfam" id="TIGR00481">
    <property type="entry name" value="YbhB/YbcL family Raf kinase inhibitor-like protein"/>
    <property type="match status" value="1"/>
</dbReference>
<sequence length="182" mass="18748">MKRITQSLLLTGLLTLSSAALAAPFSLSSDSFSNGGVAPLSMGGGGKCPGNNTSPQLSWSNAPAGTKSFVLLIEDPQGANGLGVMHFIGYGIDATRHQFASGELAKKSLYTSGINVRGGTGYAGPCPPANADVHNYNFTLIATDLDTHALSEGMDKAELAKQLKGHTLAAAGIVARYELPNQ</sequence>
<dbReference type="SUPFAM" id="SSF49777">
    <property type="entry name" value="PEBP-like"/>
    <property type="match status" value="1"/>
</dbReference>
<evidence type="ECO:0000256" key="1">
    <source>
        <dbReference type="SAM" id="SignalP"/>
    </source>
</evidence>
<keyword evidence="3" id="KW-1185">Reference proteome</keyword>
<feature type="chain" id="PRO_5001911181" evidence="1">
    <location>
        <begin position="23"/>
        <end position="182"/>
    </location>
</feature>
<protein>
    <submittedName>
        <fullName evidence="2">PEBP family protein</fullName>
    </submittedName>
</protein>
<accession>A0A095UEB1</accession>
<feature type="signal peptide" evidence="1">
    <location>
        <begin position="1"/>
        <end position="22"/>
    </location>
</feature>